<comment type="catalytic activity">
    <reaction evidence="10 11">
        <text>L-cysteinyl-[protein] + hexadecanoyl-CoA = S-hexadecanoyl-L-cysteinyl-[protein] + CoA</text>
        <dbReference type="Rhea" id="RHEA:36683"/>
        <dbReference type="Rhea" id="RHEA-COMP:10131"/>
        <dbReference type="Rhea" id="RHEA-COMP:11032"/>
        <dbReference type="ChEBI" id="CHEBI:29950"/>
        <dbReference type="ChEBI" id="CHEBI:57287"/>
        <dbReference type="ChEBI" id="CHEBI:57379"/>
        <dbReference type="ChEBI" id="CHEBI:74151"/>
        <dbReference type="EC" id="2.3.1.225"/>
    </reaction>
</comment>
<dbReference type="GeneID" id="35436437"/>
<dbReference type="GO" id="GO:0005783">
    <property type="term" value="C:endoplasmic reticulum"/>
    <property type="evidence" value="ECO:0007669"/>
    <property type="project" value="TreeGrafter"/>
</dbReference>
<dbReference type="PROSITE" id="PS50216">
    <property type="entry name" value="DHHC"/>
    <property type="match status" value="1"/>
</dbReference>
<evidence type="ECO:0000256" key="1">
    <source>
        <dbReference type="ARBA" id="ARBA00004127"/>
    </source>
</evidence>
<evidence type="ECO:0000256" key="4">
    <source>
        <dbReference type="ARBA" id="ARBA00022989"/>
    </source>
</evidence>
<feature type="domain" description="Palmitoyltransferase DHHC" evidence="12">
    <location>
        <begin position="93"/>
        <end position="218"/>
    </location>
</feature>
<name>A0A2G4SYA3_RHIZD</name>
<dbReference type="PANTHER" id="PTHR22883:SF43">
    <property type="entry name" value="PALMITOYLTRANSFERASE APP"/>
    <property type="match status" value="1"/>
</dbReference>
<comment type="similarity">
    <text evidence="9">Belongs to the DHHC palmitoyltransferase family. ERF2/ZDHHC9 subfamily.</text>
</comment>
<reference evidence="13 14" key="1">
    <citation type="journal article" date="2016" name="Proc. Natl. Acad. Sci. U.S.A.">
        <title>Lipid metabolic changes in an early divergent fungus govern the establishment of a mutualistic symbiosis with endobacteria.</title>
        <authorList>
            <person name="Lastovetsky O.A."/>
            <person name="Gaspar M.L."/>
            <person name="Mondo S.J."/>
            <person name="LaButti K.M."/>
            <person name="Sandor L."/>
            <person name="Grigoriev I.V."/>
            <person name="Henry S.A."/>
            <person name="Pawlowska T.E."/>
        </authorList>
    </citation>
    <scope>NUCLEOTIDE SEQUENCE [LARGE SCALE GENOMIC DNA]</scope>
    <source>
        <strain evidence="13 14">ATCC 52813</strain>
    </source>
</reference>
<dbReference type="PANTHER" id="PTHR22883">
    <property type="entry name" value="ZINC FINGER DHHC DOMAIN CONTAINING PROTEIN"/>
    <property type="match status" value="1"/>
</dbReference>
<evidence type="ECO:0000256" key="3">
    <source>
        <dbReference type="ARBA" id="ARBA00022692"/>
    </source>
</evidence>
<dbReference type="STRING" id="1340429.A0A2G4SYA3"/>
<evidence type="ECO:0000256" key="7">
    <source>
        <dbReference type="ARBA" id="ARBA00023288"/>
    </source>
</evidence>
<evidence type="ECO:0000256" key="2">
    <source>
        <dbReference type="ARBA" id="ARBA00022679"/>
    </source>
</evidence>
<dbReference type="Proteomes" id="UP000242254">
    <property type="component" value="Unassembled WGS sequence"/>
</dbReference>
<comment type="domain">
    <text evidence="11">The DHHC domain is required for palmitoyltransferase activity.</text>
</comment>
<dbReference type="Pfam" id="PF01529">
    <property type="entry name" value="DHHC"/>
    <property type="match status" value="1"/>
</dbReference>
<evidence type="ECO:0000256" key="8">
    <source>
        <dbReference type="ARBA" id="ARBA00023315"/>
    </source>
</evidence>
<evidence type="ECO:0000259" key="12">
    <source>
        <dbReference type="Pfam" id="PF01529"/>
    </source>
</evidence>
<proteinExistence type="inferred from homology"/>
<dbReference type="EC" id="2.3.1.225" evidence="11"/>
<evidence type="ECO:0000313" key="14">
    <source>
        <dbReference type="Proteomes" id="UP000242254"/>
    </source>
</evidence>
<comment type="subcellular location">
    <subcellularLocation>
        <location evidence="1">Endomembrane system</location>
        <topology evidence="1">Multi-pass membrane protein</topology>
    </subcellularLocation>
</comment>
<keyword evidence="4 11" id="KW-1133">Transmembrane helix</keyword>
<feature type="transmembrane region" description="Helical" evidence="11">
    <location>
        <begin position="139"/>
        <end position="162"/>
    </location>
</feature>
<evidence type="ECO:0000256" key="10">
    <source>
        <dbReference type="ARBA" id="ARBA00048048"/>
    </source>
</evidence>
<evidence type="ECO:0000256" key="9">
    <source>
        <dbReference type="ARBA" id="ARBA00023463"/>
    </source>
</evidence>
<protein>
    <recommendedName>
        <fullName evidence="11">Palmitoyltransferase</fullName>
        <ecNumber evidence="11">2.3.1.225</ecNumber>
    </recommendedName>
</protein>
<feature type="transmembrane region" description="Helical" evidence="11">
    <location>
        <begin position="182"/>
        <end position="207"/>
    </location>
</feature>
<keyword evidence="5 11" id="KW-0472">Membrane</keyword>
<keyword evidence="8 11" id="KW-0012">Acyltransferase</keyword>
<dbReference type="EMBL" id="KZ303847">
    <property type="protein sequence ID" value="PHZ13737.1"/>
    <property type="molecule type" value="Genomic_DNA"/>
</dbReference>
<sequence>MIHALVNRCPWLWHNMSPAVPIVFAYLFVLALASMLKTSWTDPGILPRNLDKIAQPENQSREDTYGYPYSSMSDYSILPSPKEVMIKGMLVRLKYCETCCIYRPPRASHCRQCNNCVENEDHHCIWLNNCVGKRNYKSFFTFVICCFLLCCLAAAFSLYQVIFTALDIGSFQIALQREPISFAVALFCLILLLPVSCLTGYHCFLVMRGVTTHEQLRSNLAANPFEEHPFDFGNPFSNMIHVLCRPRNKSYIGRRKFVEEVYEIDTSNLNNPLTSSPH</sequence>
<evidence type="ECO:0000256" key="11">
    <source>
        <dbReference type="RuleBase" id="RU079119"/>
    </source>
</evidence>
<keyword evidence="14" id="KW-1185">Reference proteome</keyword>
<dbReference type="GO" id="GO:0019706">
    <property type="term" value="F:protein-cysteine S-palmitoyltransferase activity"/>
    <property type="evidence" value="ECO:0007669"/>
    <property type="project" value="UniProtKB-EC"/>
</dbReference>
<keyword evidence="3 11" id="KW-0812">Transmembrane</keyword>
<evidence type="ECO:0000256" key="5">
    <source>
        <dbReference type="ARBA" id="ARBA00023136"/>
    </source>
</evidence>
<keyword evidence="2 11" id="KW-0808">Transferase</keyword>
<dbReference type="InterPro" id="IPR039859">
    <property type="entry name" value="PFA4/ZDH16/20/ERF2-like"/>
</dbReference>
<accession>A0A2G4SYA3</accession>
<dbReference type="GO" id="GO:0005794">
    <property type="term" value="C:Golgi apparatus"/>
    <property type="evidence" value="ECO:0007669"/>
    <property type="project" value="TreeGrafter"/>
</dbReference>
<dbReference type="AlphaFoldDB" id="A0A2G4SYA3"/>
<evidence type="ECO:0000256" key="6">
    <source>
        <dbReference type="ARBA" id="ARBA00023139"/>
    </source>
</evidence>
<organism evidence="13 14">
    <name type="scientific">Rhizopus microsporus ATCC 52813</name>
    <dbReference type="NCBI Taxonomy" id="1340429"/>
    <lineage>
        <taxon>Eukaryota</taxon>
        <taxon>Fungi</taxon>
        <taxon>Fungi incertae sedis</taxon>
        <taxon>Mucoromycota</taxon>
        <taxon>Mucoromycotina</taxon>
        <taxon>Mucoromycetes</taxon>
        <taxon>Mucorales</taxon>
        <taxon>Mucorineae</taxon>
        <taxon>Rhizopodaceae</taxon>
        <taxon>Rhizopus</taxon>
    </lineage>
</organism>
<dbReference type="InterPro" id="IPR001594">
    <property type="entry name" value="Palmitoyltrfase_DHHC"/>
</dbReference>
<keyword evidence="7" id="KW-0449">Lipoprotein</keyword>
<keyword evidence="6" id="KW-0564">Palmitate</keyword>
<feature type="transmembrane region" description="Helical" evidence="11">
    <location>
        <begin position="12"/>
        <end position="33"/>
    </location>
</feature>
<gene>
    <name evidence="13" type="ORF">RHIMIDRAFT_124145</name>
</gene>
<dbReference type="GO" id="GO:0006612">
    <property type="term" value="P:protein targeting to membrane"/>
    <property type="evidence" value="ECO:0007669"/>
    <property type="project" value="TreeGrafter"/>
</dbReference>
<evidence type="ECO:0000313" key="13">
    <source>
        <dbReference type="EMBL" id="PHZ13737.1"/>
    </source>
</evidence>
<dbReference type="RefSeq" id="XP_023467445.1">
    <property type="nucleotide sequence ID" value="XM_023605447.1"/>
</dbReference>